<dbReference type="GO" id="GO:0005524">
    <property type="term" value="F:ATP binding"/>
    <property type="evidence" value="ECO:0007669"/>
    <property type="project" value="UniProtKB-KW"/>
</dbReference>
<keyword evidence="13" id="KW-1185">Reference proteome</keyword>
<dbReference type="InterPro" id="IPR036097">
    <property type="entry name" value="HisK_dim/P_sf"/>
</dbReference>
<dbReference type="SMART" id="SM00388">
    <property type="entry name" value="HisKA"/>
    <property type="match status" value="1"/>
</dbReference>
<evidence type="ECO:0000256" key="5">
    <source>
        <dbReference type="ARBA" id="ARBA00022741"/>
    </source>
</evidence>
<dbReference type="InterPro" id="IPR003661">
    <property type="entry name" value="HisK_dim/P_dom"/>
</dbReference>
<keyword evidence="8" id="KW-0902">Two-component regulatory system</keyword>
<evidence type="ECO:0000259" key="10">
    <source>
        <dbReference type="PROSITE" id="PS50112"/>
    </source>
</evidence>
<comment type="catalytic activity">
    <reaction evidence="1">
        <text>ATP + protein L-histidine = ADP + protein N-phospho-L-histidine.</text>
        <dbReference type="EC" id="2.7.13.3"/>
    </reaction>
</comment>
<dbReference type="SUPFAM" id="SSF55874">
    <property type="entry name" value="ATPase domain of HSP90 chaperone/DNA topoisomerase II/histidine kinase"/>
    <property type="match status" value="1"/>
</dbReference>
<dbReference type="Pfam" id="PF13426">
    <property type="entry name" value="PAS_9"/>
    <property type="match status" value="2"/>
</dbReference>
<feature type="domain" description="Histidine kinase" evidence="9">
    <location>
        <begin position="385"/>
        <end position="590"/>
    </location>
</feature>
<dbReference type="SMART" id="SM00091">
    <property type="entry name" value="PAS"/>
    <property type="match status" value="3"/>
</dbReference>
<dbReference type="RefSeq" id="WP_129078394.1">
    <property type="nucleotide sequence ID" value="NZ_QOUX01000037.1"/>
</dbReference>
<dbReference type="PRINTS" id="PR00344">
    <property type="entry name" value="BCTRLSENSOR"/>
</dbReference>
<keyword evidence="6" id="KW-0418">Kinase</keyword>
<dbReference type="Gene3D" id="1.10.287.130">
    <property type="match status" value="1"/>
</dbReference>
<dbReference type="InterPro" id="IPR013656">
    <property type="entry name" value="PAS_4"/>
</dbReference>
<evidence type="ECO:0000256" key="2">
    <source>
        <dbReference type="ARBA" id="ARBA00012438"/>
    </source>
</evidence>
<dbReference type="SMART" id="SM00086">
    <property type="entry name" value="PAC"/>
    <property type="match status" value="2"/>
</dbReference>
<dbReference type="InterPro" id="IPR004358">
    <property type="entry name" value="Sig_transdc_His_kin-like_C"/>
</dbReference>
<evidence type="ECO:0000256" key="6">
    <source>
        <dbReference type="ARBA" id="ARBA00022777"/>
    </source>
</evidence>
<dbReference type="PANTHER" id="PTHR43065:SF34">
    <property type="entry name" value="SPORULATION KINASE A"/>
    <property type="match status" value="1"/>
</dbReference>
<dbReference type="CDD" id="cd00075">
    <property type="entry name" value="HATPase"/>
    <property type="match status" value="1"/>
</dbReference>
<evidence type="ECO:0000256" key="3">
    <source>
        <dbReference type="ARBA" id="ARBA00022553"/>
    </source>
</evidence>
<keyword evidence="4" id="KW-0808">Transferase</keyword>
<dbReference type="InterPro" id="IPR005467">
    <property type="entry name" value="His_kinase_dom"/>
</dbReference>
<proteinExistence type="predicted"/>
<protein>
    <recommendedName>
        <fullName evidence="2">histidine kinase</fullName>
        <ecNumber evidence="2">2.7.13.3</ecNumber>
    </recommendedName>
</protein>
<keyword evidence="3" id="KW-0597">Phosphoprotein</keyword>
<dbReference type="InterPro" id="IPR003594">
    <property type="entry name" value="HATPase_dom"/>
</dbReference>
<keyword evidence="5" id="KW-0547">Nucleotide-binding</keyword>
<dbReference type="InterPro" id="IPR000700">
    <property type="entry name" value="PAS-assoc_C"/>
</dbReference>
<dbReference type="PROSITE" id="PS50113">
    <property type="entry name" value="PAC"/>
    <property type="match status" value="1"/>
</dbReference>
<dbReference type="EMBL" id="QOUX01000037">
    <property type="protein sequence ID" value="RXJ00703.1"/>
    <property type="molecule type" value="Genomic_DNA"/>
</dbReference>
<dbReference type="InterPro" id="IPR035965">
    <property type="entry name" value="PAS-like_dom_sf"/>
</dbReference>
<dbReference type="Pfam" id="PF02518">
    <property type="entry name" value="HATPase_c"/>
    <property type="match status" value="1"/>
</dbReference>
<gene>
    <name evidence="12" type="ORF">DS745_11640</name>
</gene>
<dbReference type="EC" id="2.7.13.3" evidence="2"/>
<feature type="domain" description="PAS" evidence="10">
    <location>
        <begin position="3"/>
        <end position="45"/>
    </location>
</feature>
<dbReference type="Gene3D" id="3.30.450.20">
    <property type="entry name" value="PAS domain"/>
    <property type="match status" value="3"/>
</dbReference>
<evidence type="ECO:0000256" key="1">
    <source>
        <dbReference type="ARBA" id="ARBA00000085"/>
    </source>
</evidence>
<feature type="domain" description="PAS" evidence="10">
    <location>
        <begin position="130"/>
        <end position="200"/>
    </location>
</feature>
<dbReference type="Pfam" id="PF08448">
    <property type="entry name" value="PAS_4"/>
    <property type="match status" value="1"/>
</dbReference>
<feature type="domain" description="PAS" evidence="10">
    <location>
        <begin position="247"/>
        <end position="318"/>
    </location>
</feature>
<reference evidence="12 13" key="1">
    <citation type="journal article" date="2019" name="Int. J. Syst. Evol. Microbiol.">
        <title>Anaerobacillus alkaliphilus sp. nov., a novel alkaliphilic and moderately halophilic bacterium.</title>
        <authorList>
            <person name="Borsodi A.K."/>
            <person name="Aszalos J.M."/>
            <person name="Bihari P."/>
            <person name="Nagy I."/>
            <person name="Schumann P."/>
            <person name="Sproer C."/>
            <person name="Kovacs A.L."/>
            <person name="Boka K."/>
            <person name="Dobosy P."/>
            <person name="Ovari M."/>
            <person name="Szili-Kovacs T."/>
            <person name="Toth E."/>
        </authorList>
    </citation>
    <scope>NUCLEOTIDE SEQUENCE [LARGE SCALE GENOMIC DNA]</scope>
    <source>
        <strain evidence="12 13">B16-10</strain>
    </source>
</reference>
<dbReference type="SUPFAM" id="SSF55785">
    <property type="entry name" value="PYP-like sensor domain (PAS domain)"/>
    <property type="match status" value="3"/>
</dbReference>
<dbReference type="AlphaFoldDB" id="A0A4Q0VSC1"/>
<name>A0A4Q0VSC1_9BACI</name>
<dbReference type="Proteomes" id="UP000290649">
    <property type="component" value="Unassembled WGS sequence"/>
</dbReference>
<sequence length="594" mass="68096">MNDQLLFHHTLHHSPIGMAVLNLEGQILQANDVLCKMVGYTEKELFLLSSDTITHPGDLYLDTYYLGKFLNEDINECQFQKRLFHKNGQMINVLINVSLVRNEKQQPFLFVSQIQDITKQLKNEEIRRITESRLNHFLDSISDAFLAVDHQCRYTYINKEAERFLNCPREEMIGKVMWEFFPDEINSIFYDQFYRALINKAPVKFEKVYALTETWIEVRIYPSDDGASIYFSDITERKKIEKELRDSEERYRTFVESSADAILVCSCDERLVFINEAGINLLGVYHKSEVIGLPVDQFFLPEDLADFKEKFRSILLNSPFQNPIVVKLLRPDGSIVEVEATCATITYNGQKSIQCIARDVTERNRLDQHVRKSEKLSLVGELAAGVAHEVRNPLTSIKGFLQFTQNLKEYKEEYVEIMLQELERVETIIYEFLTLAKPSETLVFSEHDLELLLTQVVTLQETQAIMKNIEIKTKFSKVPLISCHPNQLKQVFVNIIQNAIEATPAKGIVTVQIDLINVDMVGVTVIDNGCGIAKDRISRLGEPFYSNKEKGTGLGLMVSHKIIENHKGSILFQSEEGKGTIVKILLPLHPCKSS</sequence>
<dbReference type="GO" id="GO:0000155">
    <property type="term" value="F:phosphorelay sensor kinase activity"/>
    <property type="evidence" value="ECO:0007669"/>
    <property type="project" value="InterPro"/>
</dbReference>
<dbReference type="SUPFAM" id="SSF47384">
    <property type="entry name" value="Homodimeric domain of signal transducing histidine kinase"/>
    <property type="match status" value="1"/>
</dbReference>
<evidence type="ECO:0000256" key="7">
    <source>
        <dbReference type="ARBA" id="ARBA00022840"/>
    </source>
</evidence>
<dbReference type="Pfam" id="PF00512">
    <property type="entry name" value="HisKA"/>
    <property type="match status" value="1"/>
</dbReference>
<dbReference type="InterPro" id="IPR001610">
    <property type="entry name" value="PAC"/>
</dbReference>
<evidence type="ECO:0000313" key="12">
    <source>
        <dbReference type="EMBL" id="RXJ00703.1"/>
    </source>
</evidence>
<organism evidence="12 13">
    <name type="scientific">Anaerobacillus alkaliphilus</name>
    <dbReference type="NCBI Taxonomy" id="1548597"/>
    <lineage>
        <taxon>Bacteria</taxon>
        <taxon>Bacillati</taxon>
        <taxon>Bacillota</taxon>
        <taxon>Bacilli</taxon>
        <taxon>Bacillales</taxon>
        <taxon>Bacillaceae</taxon>
        <taxon>Anaerobacillus</taxon>
    </lineage>
</organism>
<evidence type="ECO:0000259" key="9">
    <source>
        <dbReference type="PROSITE" id="PS50109"/>
    </source>
</evidence>
<evidence type="ECO:0000256" key="8">
    <source>
        <dbReference type="ARBA" id="ARBA00023012"/>
    </source>
</evidence>
<dbReference type="InterPro" id="IPR036890">
    <property type="entry name" value="HATPase_C_sf"/>
</dbReference>
<dbReference type="NCBIfam" id="TIGR00229">
    <property type="entry name" value="sensory_box"/>
    <property type="match status" value="3"/>
</dbReference>
<accession>A0A4Q0VSC1</accession>
<dbReference type="PANTHER" id="PTHR43065">
    <property type="entry name" value="SENSOR HISTIDINE KINASE"/>
    <property type="match status" value="1"/>
</dbReference>
<feature type="domain" description="PAC" evidence="11">
    <location>
        <begin position="77"/>
        <end position="129"/>
    </location>
</feature>
<evidence type="ECO:0000313" key="13">
    <source>
        <dbReference type="Proteomes" id="UP000290649"/>
    </source>
</evidence>
<evidence type="ECO:0000259" key="11">
    <source>
        <dbReference type="PROSITE" id="PS50113"/>
    </source>
</evidence>
<evidence type="ECO:0000256" key="4">
    <source>
        <dbReference type="ARBA" id="ARBA00022679"/>
    </source>
</evidence>
<dbReference type="CDD" id="cd00082">
    <property type="entry name" value="HisKA"/>
    <property type="match status" value="1"/>
</dbReference>
<dbReference type="PROSITE" id="PS50112">
    <property type="entry name" value="PAS"/>
    <property type="match status" value="3"/>
</dbReference>
<dbReference type="Gene3D" id="3.30.565.10">
    <property type="entry name" value="Histidine kinase-like ATPase, C-terminal domain"/>
    <property type="match status" value="1"/>
</dbReference>
<dbReference type="InterPro" id="IPR000014">
    <property type="entry name" value="PAS"/>
</dbReference>
<comment type="caution">
    <text evidence="12">The sequence shown here is derived from an EMBL/GenBank/DDBJ whole genome shotgun (WGS) entry which is preliminary data.</text>
</comment>
<dbReference type="CDD" id="cd00130">
    <property type="entry name" value="PAS"/>
    <property type="match status" value="3"/>
</dbReference>
<keyword evidence="7" id="KW-0067">ATP-binding</keyword>
<dbReference type="OrthoDB" id="9815750at2"/>
<dbReference type="SMART" id="SM00387">
    <property type="entry name" value="HATPase_c"/>
    <property type="match status" value="1"/>
</dbReference>
<dbReference type="PROSITE" id="PS50109">
    <property type="entry name" value="HIS_KIN"/>
    <property type="match status" value="1"/>
</dbReference>